<feature type="domain" description="AB hydrolase-1" evidence="1">
    <location>
        <begin position="21"/>
        <end position="250"/>
    </location>
</feature>
<dbReference type="InterPro" id="IPR050266">
    <property type="entry name" value="AB_hydrolase_sf"/>
</dbReference>
<protein>
    <submittedName>
        <fullName evidence="2">2-succinyl-6-hydroxy-2, 4-cyclohexadiene-1-carboxy late synthase</fullName>
    </submittedName>
</protein>
<dbReference type="AlphaFoldDB" id="A0AAN4VTU4"/>
<dbReference type="EMBL" id="BQKE01000001">
    <property type="protein sequence ID" value="GJM59871.1"/>
    <property type="molecule type" value="Genomic_DNA"/>
</dbReference>
<name>A0AAN4VTU4_9BACT</name>
<reference evidence="2 3" key="1">
    <citation type="submission" date="2021-12" db="EMBL/GenBank/DDBJ databases">
        <title>Genome sequencing of bacteria with rrn-lacking chromosome and rrn-plasmid.</title>
        <authorList>
            <person name="Anda M."/>
            <person name="Iwasaki W."/>
        </authorList>
    </citation>
    <scope>NUCLEOTIDE SEQUENCE [LARGE SCALE GENOMIC DNA]</scope>
    <source>
        <strain evidence="2 3">NBRC 15940</strain>
    </source>
</reference>
<dbReference type="RefSeq" id="WP_338235791.1">
    <property type="nucleotide sequence ID" value="NZ_BQKE01000001.1"/>
</dbReference>
<evidence type="ECO:0000259" key="1">
    <source>
        <dbReference type="Pfam" id="PF00561"/>
    </source>
</evidence>
<proteinExistence type="predicted"/>
<sequence>MREKSALLHHKIFKLSDQHDWVVFVHGAGGSSSIWFKQLREFKKQYNVLLLDLRGHGQSKEIIQNLVDTQYTFNSVAEDVIRLMDHLELKQAHFVGISLGTIVIRTIAEIRPEMVTSMIMGGAVTRLKLSSRFLIRIAEWTKRFVPYMWLYSILAFIIMPQNNHKESRNLFIREARKLAQKEFLRWFKLTNEVNPLLKLFGEKEIKTPILYIMGAQDHMFLQPVKEMVARHSNSLLKVAQDCGHVCNVEAPAFFNEEALAFLGQHAKSMRL</sequence>
<dbReference type="PANTHER" id="PTHR43798">
    <property type="entry name" value="MONOACYLGLYCEROL LIPASE"/>
    <property type="match status" value="1"/>
</dbReference>
<dbReference type="Pfam" id="PF00561">
    <property type="entry name" value="Abhydrolase_1"/>
    <property type="match status" value="1"/>
</dbReference>
<accession>A0AAN4VTU4</accession>
<organism evidence="2 3">
    <name type="scientific">Persicobacter diffluens</name>
    <dbReference type="NCBI Taxonomy" id="981"/>
    <lineage>
        <taxon>Bacteria</taxon>
        <taxon>Pseudomonadati</taxon>
        <taxon>Bacteroidota</taxon>
        <taxon>Cytophagia</taxon>
        <taxon>Cytophagales</taxon>
        <taxon>Persicobacteraceae</taxon>
        <taxon>Persicobacter</taxon>
    </lineage>
</organism>
<evidence type="ECO:0000313" key="3">
    <source>
        <dbReference type="Proteomes" id="UP001310022"/>
    </source>
</evidence>
<comment type="caution">
    <text evidence="2">The sequence shown here is derived from an EMBL/GenBank/DDBJ whole genome shotgun (WGS) entry which is preliminary data.</text>
</comment>
<dbReference type="InterPro" id="IPR029058">
    <property type="entry name" value="AB_hydrolase_fold"/>
</dbReference>
<dbReference type="SUPFAM" id="SSF53474">
    <property type="entry name" value="alpha/beta-Hydrolases"/>
    <property type="match status" value="1"/>
</dbReference>
<keyword evidence="3" id="KW-1185">Reference proteome</keyword>
<gene>
    <name evidence="2" type="ORF">PEDI_04230</name>
</gene>
<dbReference type="InterPro" id="IPR000073">
    <property type="entry name" value="AB_hydrolase_1"/>
</dbReference>
<dbReference type="Proteomes" id="UP001310022">
    <property type="component" value="Unassembled WGS sequence"/>
</dbReference>
<dbReference type="Gene3D" id="3.40.50.1820">
    <property type="entry name" value="alpha/beta hydrolase"/>
    <property type="match status" value="1"/>
</dbReference>
<evidence type="ECO:0000313" key="2">
    <source>
        <dbReference type="EMBL" id="GJM59871.1"/>
    </source>
</evidence>